<dbReference type="OrthoDB" id="10665340at2759"/>
<sequence>MTSASNSSPSASNSSPRTPRRKTGARHPTPTAGRPTKHLAAPSNTVVQRQVLASRQHALESKIAELETELAQVVDEGRLLEDDDSDIFSVTELALALQRIQQRPSTTPTILPLDAQVRRFEIDLFPDFQVQESPLPAHLFQQLGRLGKRDVEMELCFQKFAEGVELTPLQYTPAAATMRSGLFLKLELWANAATQLIKRVNIVVAEPTHRVFADRVLDHCMRVVEVKRARLGSGYARAARDLARFLDYSAVSKITAAGKPMKFANIRFLGDGEQSDPEEMDAFDDDWAARPAEDKPTLEDDGFMKIPRPAVGGRPRLTRTYSEEEYEKEVVRRAKRNAVGMPKLVEELFEPANELLAEIFLTRVKTPKQIGTAVGAMEVILRTIFAIALHEPARLKQLLNTTCSAPNNTYRDVTFAIYFTYMNNPCWADLNRMLAKAGNEARVQSTEVFENTISYAINAAAEIIWTPFDMAARHSLKLVGTQLADAAQAIKAASLAGRLTPQERQEGLGLVARCEELLEPAIIAYTHGSITLSALAHESSNRASGRCVNTTNLYGEFISFEPHCAFPGCSRSLAAPQVSFRAKTAAKKRWMMSISNVFSMHGHKIRVVEGVDSFQFLCLVSLIGENGINGGFFHPSSLEFAARAVRMYHKRCRLKTHKVNTLFLAKLQKQPRTLRSLARTKSGKNMKKLTTLKKQ</sequence>
<comment type="caution">
    <text evidence="3">The sequence shown here is derived from an EMBL/GenBank/DDBJ whole genome shotgun (WGS) entry which is preliminary data.</text>
</comment>
<organism evidence="3 4">
    <name type="scientific">Mycena chlorophos</name>
    <name type="common">Agaric fungus</name>
    <name type="synonym">Agaricus chlorophos</name>
    <dbReference type="NCBI Taxonomy" id="658473"/>
    <lineage>
        <taxon>Eukaryota</taxon>
        <taxon>Fungi</taxon>
        <taxon>Dikarya</taxon>
        <taxon>Basidiomycota</taxon>
        <taxon>Agaricomycotina</taxon>
        <taxon>Agaricomycetes</taxon>
        <taxon>Agaricomycetidae</taxon>
        <taxon>Agaricales</taxon>
        <taxon>Marasmiineae</taxon>
        <taxon>Mycenaceae</taxon>
        <taxon>Mycena</taxon>
    </lineage>
</organism>
<accession>A0A8H6WN02</accession>
<dbReference type="EMBL" id="JACAZE010000002">
    <property type="protein sequence ID" value="KAF7320718.1"/>
    <property type="molecule type" value="Genomic_DNA"/>
</dbReference>
<keyword evidence="1" id="KW-0175">Coiled coil</keyword>
<feature type="coiled-coil region" evidence="1">
    <location>
        <begin position="49"/>
        <end position="83"/>
    </location>
</feature>
<name>A0A8H6WN02_MYCCL</name>
<proteinExistence type="predicted"/>
<dbReference type="AlphaFoldDB" id="A0A8H6WN02"/>
<keyword evidence="4" id="KW-1185">Reference proteome</keyword>
<feature type="region of interest" description="Disordered" evidence="2">
    <location>
        <begin position="1"/>
        <end position="43"/>
    </location>
</feature>
<protein>
    <submittedName>
        <fullName evidence="3">Uncharacterized protein</fullName>
    </submittedName>
</protein>
<evidence type="ECO:0000313" key="4">
    <source>
        <dbReference type="Proteomes" id="UP000613580"/>
    </source>
</evidence>
<evidence type="ECO:0000256" key="1">
    <source>
        <dbReference type="SAM" id="Coils"/>
    </source>
</evidence>
<gene>
    <name evidence="3" type="ORF">HMN09_00157500</name>
</gene>
<dbReference type="Proteomes" id="UP000613580">
    <property type="component" value="Unassembled WGS sequence"/>
</dbReference>
<evidence type="ECO:0000256" key="2">
    <source>
        <dbReference type="SAM" id="MobiDB-lite"/>
    </source>
</evidence>
<evidence type="ECO:0000313" key="3">
    <source>
        <dbReference type="EMBL" id="KAF7320718.1"/>
    </source>
</evidence>
<feature type="compositionally biased region" description="Low complexity" evidence="2">
    <location>
        <begin position="1"/>
        <end position="16"/>
    </location>
</feature>
<reference evidence="3" key="1">
    <citation type="submission" date="2020-05" db="EMBL/GenBank/DDBJ databases">
        <title>Mycena genomes resolve the evolution of fungal bioluminescence.</title>
        <authorList>
            <person name="Tsai I.J."/>
        </authorList>
    </citation>
    <scope>NUCLEOTIDE SEQUENCE</scope>
    <source>
        <strain evidence="3">110903Hualien_Pintung</strain>
    </source>
</reference>